<dbReference type="EMBL" id="CAKOAT010330709">
    <property type="protein sequence ID" value="CAH8362447.1"/>
    <property type="molecule type" value="Genomic_DNA"/>
</dbReference>
<accession>A0ABC8KYW0</accession>
<reference evidence="4 5" key="1">
    <citation type="submission" date="2022-03" db="EMBL/GenBank/DDBJ databases">
        <authorList>
            <person name="Macdonald S."/>
            <person name="Ahmed S."/>
            <person name="Newling K."/>
        </authorList>
    </citation>
    <scope>NUCLEOTIDE SEQUENCE [LARGE SCALE GENOMIC DNA]</scope>
</reference>
<comment type="caution">
    <text evidence="4">The sequence shown here is derived from an EMBL/GenBank/DDBJ whole genome shotgun (WGS) entry which is preliminary data.</text>
</comment>
<evidence type="ECO:0000256" key="1">
    <source>
        <dbReference type="ARBA" id="ARBA00005507"/>
    </source>
</evidence>
<organism evidence="4 5">
    <name type="scientific">Eruca vesicaria subsp. sativa</name>
    <name type="common">Garden rocket</name>
    <name type="synonym">Eruca sativa</name>
    <dbReference type="NCBI Taxonomy" id="29727"/>
    <lineage>
        <taxon>Eukaryota</taxon>
        <taxon>Viridiplantae</taxon>
        <taxon>Streptophyta</taxon>
        <taxon>Embryophyta</taxon>
        <taxon>Tracheophyta</taxon>
        <taxon>Spermatophyta</taxon>
        <taxon>Magnoliopsida</taxon>
        <taxon>eudicotyledons</taxon>
        <taxon>Gunneridae</taxon>
        <taxon>Pentapetalae</taxon>
        <taxon>rosids</taxon>
        <taxon>malvids</taxon>
        <taxon>Brassicales</taxon>
        <taxon>Brassicaceae</taxon>
        <taxon>Brassiceae</taxon>
        <taxon>Eruca</taxon>
    </lineage>
</organism>
<evidence type="ECO:0000256" key="3">
    <source>
        <dbReference type="ARBA" id="ARBA00023180"/>
    </source>
</evidence>
<keyword evidence="3" id="KW-0325">Glycoprotein</keyword>
<protein>
    <submittedName>
        <fullName evidence="4">Uncharacterized protein</fullName>
    </submittedName>
</protein>
<evidence type="ECO:0000313" key="5">
    <source>
        <dbReference type="Proteomes" id="UP001642260"/>
    </source>
</evidence>
<dbReference type="AlphaFoldDB" id="A0ABC8KYW0"/>
<keyword evidence="5" id="KW-1185">Reference proteome</keyword>
<dbReference type="PANTHER" id="PTHR31673:SF3">
    <property type="entry name" value="COBRA-LIKE PROTEIN 4"/>
    <property type="match status" value="1"/>
</dbReference>
<sequence length="309" mass="35311">MNLHVFFSYLGVYIDSFPGGYVTIWWDIMNETRGSYSANVTIIDNFKNHDIEGPWTLTWEWLEDEILLSTVGVIGTQLGNDVSVGDNKWPLNNNLPLLREKVVPKCCKDDVIPSWCIETDLEKSSSSFQITVGRVGTEYYPPQDVVFKTPRSGFMCFSTMPFSTRRGYSIRYPGEFVTISWDIMNETRGSYSANVTIIDYSKNHDTEGPWALSWEWTEDEILLSTVGVARDNNRPLDSNVPPRKEKVVPKCSEDDVDPFYYREDDLAESSYSFQITVGRVGIEYYPPEYLEVTTPRSELHVSFTNGAIS</sequence>
<dbReference type="Pfam" id="PF04833">
    <property type="entry name" value="COBRA"/>
    <property type="match status" value="1"/>
</dbReference>
<gene>
    <name evidence="4" type="ORF">ERUC_LOCUS28203</name>
</gene>
<dbReference type="InterPro" id="IPR006918">
    <property type="entry name" value="COBRA_pln"/>
</dbReference>
<evidence type="ECO:0000313" key="4">
    <source>
        <dbReference type="EMBL" id="CAH8362447.1"/>
    </source>
</evidence>
<evidence type="ECO:0000256" key="2">
    <source>
        <dbReference type="ARBA" id="ARBA00022729"/>
    </source>
</evidence>
<name>A0ABC8KYW0_ERUVS</name>
<comment type="similarity">
    <text evidence="1">Belongs to the COBRA family.</text>
</comment>
<dbReference type="PANTHER" id="PTHR31673">
    <property type="entry name" value="PROTEIN COBRA"/>
    <property type="match status" value="1"/>
</dbReference>
<keyword evidence="2" id="KW-0732">Signal</keyword>
<proteinExistence type="inferred from homology"/>
<dbReference type="Proteomes" id="UP001642260">
    <property type="component" value="Unassembled WGS sequence"/>
</dbReference>